<dbReference type="InterPro" id="IPR039779">
    <property type="entry name" value="RFX-like"/>
</dbReference>
<dbReference type="EMBL" id="LUCM01002460">
    <property type="protein sequence ID" value="KAA0197310.1"/>
    <property type="molecule type" value="Genomic_DNA"/>
</dbReference>
<proteinExistence type="predicted"/>
<evidence type="ECO:0000256" key="1">
    <source>
        <dbReference type="ARBA" id="ARBA00023125"/>
    </source>
</evidence>
<feature type="compositionally biased region" description="Polar residues" evidence="2">
    <location>
        <begin position="908"/>
        <end position="921"/>
    </location>
</feature>
<comment type="caution">
    <text evidence="4">The sequence shown here is derived from an EMBL/GenBank/DDBJ whole genome shotgun (WGS) entry which is preliminary data.</text>
</comment>
<feature type="region of interest" description="Disordered" evidence="2">
    <location>
        <begin position="438"/>
        <end position="460"/>
    </location>
</feature>
<protein>
    <submittedName>
        <fullName evidence="4">DNA-binding protein RFX7</fullName>
    </submittedName>
</protein>
<feature type="compositionally biased region" description="Low complexity" evidence="2">
    <location>
        <begin position="237"/>
        <end position="257"/>
    </location>
</feature>
<name>A0A8E0VJL6_9TREM</name>
<feature type="compositionally biased region" description="Low complexity" evidence="2">
    <location>
        <begin position="68"/>
        <end position="82"/>
    </location>
</feature>
<feature type="compositionally biased region" description="Low complexity" evidence="2">
    <location>
        <begin position="928"/>
        <end position="946"/>
    </location>
</feature>
<feature type="region of interest" description="Disordered" evidence="2">
    <location>
        <begin position="739"/>
        <end position="813"/>
    </location>
</feature>
<organism evidence="4 5">
    <name type="scientific">Fasciolopsis buskii</name>
    <dbReference type="NCBI Taxonomy" id="27845"/>
    <lineage>
        <taxon>Eukaryota</taxon>
        <taxon>Metazoa</taxon>
        <taxon>Spiralia</taxon>
        <taxon>Lophotrochozoa</taxon>
        <taxon>Platyhelminthes</taxon>
        <taxon>Trematoda</taxon>
        <taxon>Digenea</taxon>
        <taxon>Plagiorchiida</taxon>
        <taxon>Echinostomata</taxon>
        <taxon>Echinostomatoidea</taxon>
        <taxon>Fasciolidae</taxon>
        <taxon>Fasciolopsis</taxon>
    </lineage>
</organism>
<feature type="compositionally biased region" description="Low complexity" evidence="2">
    <location>
        <begin position="778"/>
        <end position="787"/>
    </location>
</feature>
<feature type="domain" description="RFX-type winged-helix" evidence="3">
    <location>
        <begin position="1"/>
        <end position="42"/>
    </location>
</feature>
<feature type="compositionally biased region" description="Low complexity" evidence="2">
    <location>
        <begin position="600"/>
        <end position="621"/>
    </location>
</feature>
<dbReference type="SUPFAM" id="SSF46785">
    <property type="entry name" value="Winged helix' DNA-binding domain"/>
    <property type="match status" value="1"/>
</dbReference>
<evidence type="ECO:0000256" key="2">
    <source>
        <dbReference type="SAM" id="MobiDB-lite"/>
    </source>
</evidence>
<dbReference type="PANTHER" id="PTHR12619:SF21">
    <property type="entry name" value="RFX-TYPE WINGED-HELIX DOMAIN-CONTAINING PROTEIN"/>
    <property type="match status" value="1"/>
</dbReference>
<reference evidence="4" key="1">
    <citation type="submission" date="2019-05" db="EMBL/GenBank/DDBJ databases">
        <title>Annotation for the trematode Fasciolopsis buski.</title>
        <authorList>
            <person name="Choi Y.-J."/>
        </authorList>
    </citation>
    <scope>NUCLEOTIDE SEQUENCE</scope>
    <source>
        <strain evidence="4">HT</strain>
        <tissue evidence="4">Whole worm</tissue>
    </source>
</reference>
<evidence type="ECO:0000259" key="3">
    <source>
        <dbReference type="PROSITE" id="PS51526"/>
    </source>
</evidence>
<gene>
    <name evidence="4" type="ORF">FBUS_06973</name>
</gene>
<evidence type="ECO:0000313" key="4">
    <source>
        <dbReference type="EMBL" id="KAA0197310.1"/>
    </source>
</evidence>
<dbReference type="OrthoDB" id="10069709at2759"/>
<evidence type="ECO:0000313" key="5">
    <source>
        <dbReference type="Proteomes" id="UP000728185"/>
    </source>
</evidence>
<dbReference type="GO" id="GO:0000981">
    <property type="term" value="F:DNA-binding transcription factor activity, RNA polymerase II-specific"/>
    <property type="evidence" value="ECO:0007669"/>
    <property type="project" value="TreeGrafter"/>
</dbReference>
<feature type="compositionally biased region" description="Polar residues" evidence="2">
    <location>
        <begin position="788"/>
        <end position="813"/>
    </location>
</feature>
<dbReference type="AlphaFoldDB" id="A0A8E0VJL6"/>
<feature type="compositionally biased region" description="Polar residues" evidence="2">
    <location>
        <begin position="685"/>
        <end position="694"/>
    </location>
</feature>
<feature type="compositionally biased region" description="Low complexity" evidence="2">
    <location>
        <begin position="561"/>
        <end position="575"/>
    </location>
</feature>
<sequence>MKTLNTADFGKVMKRAFPNVKPRRLGQRGQSRYCYGGMRKKVEVKPPYLPDLTDEALGLTAPSGLGHSTTSPASSSGASGDASQRRLTSTSPLIRLLQTSESATDGSAWADETSIRSVLGVRGPVIVDVAHILLEYAQQVLGMQFQSLFHLAQHLVSYRYVNSRSRYAFSLIAHAANAQSTSCSPPPTAVLAETLQKGIAKSAFGRVGNGRQKSGSSDRGNFVKADDDLSRTPTRLTVGVGSPIPTTPTTTASCAPPDHSGHNADRSVLATGTGNTRGFSTALSSSSVSQSDLTSNQISECSTPQQSLAYRSFPTSFSSPQNQIASSASSNTYAAAALVSPALQHSFAHSTQAYTQSTPASTSVYPGYPQGTSTGLRHPLALAAAAAVAAHHHQQQQLQQQSSFAPYVASNLSAYTPPAAGASPNLSHTAQLGVVTPPVAHKDRPNSFPTPTTPVSSQPDLVYSQTSSYLSPTTNNSVYAAHQQTSPYPGLQQPPAPLPPTAGARSPYTPIGNPALSGSDSGHMKYKRGLPHPVEAPGAYEPSPRFHLGGQSPNKRSRYLSTNSSTSTANSNESALPGNAVNTDNLDSYADQSQSASVMGGSSNLGAAASPASSGGSSSRSVHLHTPTIGLSTYGTGQTSLSSPYCSSRYEGLEMRSPAPHMHGQNSTNSTVDRRSRLQPLTPGASESSAWSNTSLTVNGASGLTYGYETSLSTVPEISSSADTVFRPPVTPFVLELEDESDLDNLPRLGSSPGPQIPPSSPTEFLPFYSEAATKSAKQQQQKQQPQHLCSTKASGNTPDTEDCSCTSSNSPHLSVKKDFIDNHQHLRHSDNGLETPPPSTLGIPEQICRGVLGSPSSSTESDDSQDRTLTIFESFDPANKDSVPGSLVVANSPSANSELVMQREELQNQLSTPGPANANQPIEMKSDVSGNVSHSSSVDVSISAF</sequence>
<keyword evidence="5" id="KW-1185">Reference proteome</keyword>
<dbReference type="InterPro" id="IPR003150">
    <property type="entry name" value="DNA-bd_RFX"/>
</dbReference>
<feature type="region of interest" description="Disordered" evidence="2">
    <location>
        <begin position="906"/>
        <end position="946"/>
    </location>
</feature>
<dbReference type="Proteomes" id="UP000728185">
    <property type="component" value="Unassembled WGS sequence"/>
</dbReference>
<accession>A0A8E0VJL6</accession>
<feature type="compositionally biased region" description="Polar residues" evidence="2">
    <location>
        <begin position="447"/>
        <end position="460"/>
    </location>
</feature>
<dbReference type="InterPro" id="IPR036388">
    <property type="entry name" value="WH-like_DNA-bd_sf"/>
</dbReference>
<dbReference type="PROSITE" id="PS51526">
    <property type="entry name" value="RFX_DBD"/>
    <property type="match status" value="1"/>
</dbReference>
<dbReference type="InterPro" id="IPR036390">
    <property type="entry name" value="WH_DNA-bd_sf"/>
</dbReference>
<dbReference type="Pfam" id="PF02257">
    <property type="entry name" value="RFX_DNA_binding"/>
    <property type="match status" value="1"/>
</dbReference>
<feature type="region of interest" description="Disordered" evidence="2">
    <location>
        <begin position="485"/>
        <end position="624"/>
    </location>
</feature>
<feature type="region of interest" description="Disordered" evidence="2">
    <location>
        <begin position="59"/>
        <end position="85"/>
    </location>
</feature>
<keyword evidence="1 4" id="KW-0238">DNA-binding</keyword>
<dbReference type="Gene3D" id="1.10.10.10">
    <property type="entry name" value="Winged helix-like DNA-binding domain superfamily/Winged helix DNA-binding domain"/>
    <property type="match status" value="1"/>
</dbReference>
<feature type="region of interest" description="Disordered" evidence="2">
    <location>
        <begin position="655"/>
        <end position="694"/>
    </location>
</feature>
<feature type="region of interest" description="Disordered" evidence="2">
    <location>
        <begin position="206"/>
        <end position="262"/>
    </location>
</feature>
<dbReference type="GO" id="GO:0000978">
    <property type="term" value="F:RNA polymerase II cis-regulatory region sequence-specific DNA binding"/>
    <property type="evidence" value="ECO:0007669"/>
    <property type="project" value="TreeGrafter"/>
</dbReference>
<feature type="compositionally biased region" description="Polar residues" evidence="2">
    <location>
        <begin position="580"/>
        <end position="597"/>
    </location>
</feature>
<dbReference type="PANTHER" id="PTHR12619">
    <property type="entry name" value="RFX TRANSCRIPTION FACTOR FAMILY"/>
    <property type="match status" value="1"/>
</dbReference>